<dbReference type="GO" id="GO:0005576">
    <property type="term" value="C:extracellular region"/>
    <property type="evidence" value="ECO:0007669"/>
    <property type="project" value="UniProtKB-SubCell"/>
</dbReference>
<keyword evidence="5" id="KW-0732">Signal</keyword>
<keyword evidence="6 8" id="KW-0472">Membrane</keyword>
<dbReference type="AlphaFoldDB" id="A0A1Y2DA16"/>
<evidence type="ECO:0000256" key="2">
    <source>
        <dbReference type="ARBA" id="ARBA00004442"/>
    </source>
</evidence>
<keyword evidence="10" id="KW-1185">Reference proteome</keyword>
<dbReference type="OrthoDB" id="10536518at2759"/>
<keyword evidence="8" id="KW-1133">Transmembrane helix</keyword>
<keyword evidence="8" id="KW-0812">Transmembrane</keyword>
<evidence type="ECO:0000313" key="10">
    <source>
        <dbReference type="Proteomes" id="UP000193920"/>
    </source>
</evidence>
<feature type="transmembrane region" description="Helical" evidence="8">
    <location>
        <begin position="926"/>
        <end position="946"/>
    </location>
</feature>
<organism evidence="9 10">
    <name type="scientific">Neocallimastix californiae</name>
    <dbReference type="NCBI Taxonomy" id="1754190"/>
    <lineage>
        <taxon>Eukaryota</taxon>
        <taxon>Fungi</taxon>
        <taxon>Fungi incertae sedis</taxon>
        <taxon>Chytridiomycota</taxon>
        <taxon>Chytridiomycota incertae sedis</taxon>
        <taxon>Neocallimastigomycetes</taxon>
        <taxon>Neocallimastigales</taxon>
        <taxon>Neocallimastigaceae</taxon>
        <taxon>Neocallimastix</taxon>
    </lineage>
</organism>
<evidence type="ECO:0000256" key="7">
    <source>
        <dbReference type="ARBA" id="ARBA00023237"/>
    </source>
</evidence>
<evidence type="ECO:0000256" key="3">
    <source>
        <dbReference type="ARBA" id="ARBA00004613"/>
    </source>
</evidence>
<keyword evidence="7" id="KW-0998">Cell outer membrane</keyword>
<dbReference type="Proteomes" id="UP000193920">
    <property type="component" value="Unassembled WGS sequence"/>
</dbReference>
<comment type="caution">
    <text evidence="9">The sequence shown here is derived from an EMBL/GenBank/DDBJ whole genome shotgun (WGS) entry which is preliminary data.</text>
</comment>
<evidence type="ECO:0000313" key="9">
    <source>
        <dbReference type="EMBL" id="ORY56047.1"/>
    </source>
</evidence>
<protein>
    <recommendedName>
        <fullName evidence="11">Right handed beta helix domain-containing protein</fullName>
    </recommendedName>
</protein>
<feature type="transmembrane region" description="Helical" evidence="8">
    <location>
        <begin position="1001"/>
        <end position="1022"/>
    </location>
</feature>
<evidence type="ECO:0000256" key="6">
    <source>
        <dbReference type="ARBA" id="ARBA00023136"/>
    </source>
</evidence>
<sequence length="1138" mass="132011">MNNKDLPKNFESYKNDILNKWNRSEKKLDYDYDRLNERLKTTLKFNRTSVINEKFQENLNHFQKRKEGNIIKIDVTKEVYPYLTAILYNSTSSNTELFLNFTEDYYSGDQYIASLSIPVYGNITFYSENSTVIDLLQYRLYTWFLNFNIASRNTEKIVIKFKNITIKNYLSYPFLLYIFYITPSHDNYQFIFENCNFNNVGYIDGITHTEDYFYKIGAINALFPFVTVNITNTIFENINIENNLPLMALSGAFINISNNYFKNCFSNANHLIEIQYFNGETYPELYLFENNTFENTDTLFDFKKSTIILNGLYIRNCDSMKVTPLIDNTLDSTVKITINDGVFENLKFKGNNLIGSEATYTLNNIKMYNITTSNKPILYATRKNFIITNSYISEIQGNGEITDTTLLKFDTESNIYASLDIINTTISNCVTNNPLIKILAEKSNAVNFNDVIINNIQSYGPLIENTVNNATMNLINSRFYNNKNKHQTKCGGTFMRNNINLYIKNSYFSKNENDNFGGALCLNNIKNLKLYIESSSFYDNKSMNGGAIYFLGKEDSEHFEVDITMKNLVFDGNIAEEYGGAIYSEYNGLYKTYSYGLTFKNNIANIAGGALYTPTDRKKNLLMYEDLKLNNNSGLSYGNDISSSPAYAVIKSKYDNETLYIPSGSYLSFNFKLYDESNIFIEDKMNYLNKITIRAELYNTINSKNYLTGNICTFTYGECKLNNLKILAAKEQYTLKFNIDSIYNTTIKGKKEYNIIITNCSKNEIGILSNNGLLSCETPICNSECPTTTTAIYNFIIESFYFVLALSGEVLILIVFSLFIFYGTELGIKDCNNENTQVLLTSFFKNNKNSTFPEIVKTNTMDKSILQKSDLNNPVSSVEYARDYDVNNIATDVICYMNSARSEKHYSTENFNKTLTKLCSLNIEYLFIYPLIIIFSISLFILIYYFSDNENYYHQDINNEWYYKSIIGDANLYGYSTELLFMLIILYKGRKLFEYIYIYKCCYYITISVIFWIVFGPIQYIISYSFFPDNRKGFVMINYISNNIEYLIIMMLFYWDKFYYILINQGDNPLAFFVFEHNDKYVLGDISVKDNNISMKLIEDYINLYKECSKVVQIVNGKIKFTVNKSHYSLPHSSSFQS</sequence>
<reference evidence="9 10" key="1">
    <citation type="submission" date="2016-08" db="EMBL/GenBank/DDBJ databases">
        <title>A Parts List for Fungal Cellulosomes Revealed by Comparative Genomics.</title>
        <authorList>
            <consortium name="DOE Joint Genome Institute"/>
            <person name="Haitjema C.H."/>
            <person name="Gilmore S.P."/>
            <person name="Henske J.K."/>
            <person name="Solomon K.V."/>
            <person name="De Groot R."/>
            <person name="Kuo A."/>
            <person name="Mondo S.J."/>
            <person name="Salamov A.A."/>
            <person name="Labutti K."/>
            <person name="Zhao Z."/>
            <person name="Chiniquy J."/>
            <person name="Barry K."/>
            <person name="Brewer H.M."/>
            <person name="Purvine S.O."/>
            <person name="Wright A.T."/>
            <person name="Boxma B."/>
            <person name="Van Alen T."/>
            <person name="Hackstein J.H."/>
            <person name="Baker S.E."/>
            <person name="Grigoriev I.V."/>
            <person name="O'Malley M.A."/>
        </authorList>
    </citation>
    <scope>NUCLEOTIDE SEQUENCE [LARGE SCALE GENOMIC DNA]</scope>
    <source>
        <strain evidence="9 10">G1</strain>
    </source>
</reference>
<feature type="transmembrane region" description="Helical" evidence="8">
    <location>
        <begin position="1034"/>
        <end position="1055"/>
    </location>
</feature>
<evidence type="ECO:0000256" key="8">
    <source>
        <dbReference type="SAM" id="Phobius"/>
    </source>
</evidence>
<accession>A0A1Y2DA16</accession>
<dbReference type="Pfam" id="PF02415">
    <property type="entry name" value="Chlam_PMP"/>
    <property type="match status" value="2"/>
</dbReference>
<dbReference type="NCBIfam" id="TIGR01376">
    <property type="entry name" value="POMP_repeat"/>
    <property type="match status" value="1"/>
</dbReference>
<feature type="transmembrane region" description="Helical" evidence="8">
    <location>
        <begin position="972"/>
        <end position="989"/>
    </location>
</feature>
<evidence type="ECO:0000256" key="5">
    <source>
        <dbReference type="ARBA" id="ARBA00022729"/>
    </source>
</evidence>
<dbReference type="EMBL" id="MCOG01000075">
    <property type="protein sequence ID" value="ORY56047.1"/>
    <property type="molecule type" value="Genomic_DNA"/>
</dbReference>
<name>A0A1Y2DA16_9FUNG</name>
<feature type="transmembrane region" description="Helical" evidence="8">
    <location>
        <begin position="800"/>
        <end position="822"/>
    </location>
</feature>
<evidence type="ECO:0000256" key="4">
    <source>
        <dbReference type="ARBA" id="ARBA00022525"/>
    </source>
</evidence>
<comment type="subcellular location">
    <subcellularLocation>
        <location evidence="1">Cell envelope</location>
    </subcellularLocation>
    <subcellularLocation>
        <location evidence="2">Cell outer membrane</location>
    </subcellularLocation>
    <subcellularLocation>
        <location evidence="3">Secreted</location>
    </subcellularLocation>
</comment>
<keyword evidence="4" id="KW-0964">Secreted</keyword>
<evidence type="ECO:0008006" key="11">
    <source>
        <dbReference type="Google" id="ProtNLM"/>
    </source>
</evidence>
<evidence type="ECO:0000256" key="1">
    <source>
        <dbReference type="ARBA" id="ARBA00004196"/>
    </source>
</evidence>
<gene>
    <name evidence="9" type="ORF">LY90DRAFT_669544</name>
</gene>
<dbReference type="InterPro" id="IPR003368">
    <property type="entry name" value="POMP_repeat"/>
</dbReference>
<proteinExistence type="predicted"/>